<evidence type="ECO:0000256" key="6">
    <source>
        <dbReference type="SAM" id="MobiDB-lite"/>
    </source>
</evidence>
<dbReference type="Proteomes" id="UP000321361">
    <property type="component" value="Unassembled WGS sequence"/>
</dbReference>
<feature type="region of interest" description="Disordered" evidence="6">
    <location>
        <begin position="131"/>
        <end position="162"/>
    </location>
</feature>
<evidence type="ECO:0000259" key="8">
    <source>
        <dbReference type="Pfam" id="PF02687"/>
    </source>
</evidence>
<dbReference type="GO" id="GO:0022857">
    <property type="term" value="F:transmembrane transporter activity"/>
    <property type="evidence" value="ECO:0007669"/>
    <property type="project" value="TreeGrafter"/>
</dbReference>
<comment type="subcellular location">
    <subcellularLocation>
        <location evidence="1">Cell membrane</location>
        <topology evidence="1">Multi-pass membrane protein</topology>
    </subcellularLocation>
</comment>
<dbReference type="RefSeq" id="WP_071868883.1">
    <property type="nucleotide sequence ID" value="NZ_BJUG01000009.1"/>
</dbReference>
<dbReference type="PANTHER" id="PTHR30572">
    <property type="entry name" value="MEMBRANE COMPONENT OF TRANSPORTER-RELATED"/>
    <property type="match status" value="1"/>
</dbReference>
<reference evidence="9 10" key="1">
    <citation type="submission" date="2019-07" db="EMBL/GenBank/DDBJ databases">
        <title>Whole genome shotgun sequence of Enterococcus thailandicus NBRC 101867.</title>
        <authorList>
            <person name="Hosoyama A."/>
            <person name="Uohara A."/>
            <person name="Ohji S."/>
            <person name="Ichikawa N."/>
        </authorList>
    </citation>
    <scope>NUCLEOTIDE SEQUENCE [LARGE SCALE GENOMIC DNA]</scope>
    <source>
        <strain evidence="9 10">NBRC 101867</strain>
    </source>
</reference>
<feature type="region of interest" description="Disordered" evidence="6">
    <location>
        <begin position="61"/>
        <end position="94"/>
    </location>
</feature>
<sequence>MNFIKRALKSTKVKWGRSLLLFAVFTAILVFVLAGLTIRSAAEQAASEAQKEVGATVTLSANREASFQKPAETATSETDSDGTTQERIDPGSFSLTPVSLEDAQKIADLADVKSYSFESSASALASDGITAISSSDSTDSSAESTDANQPMGGGMPGGGQMTQADFQVTGVLASAQNSTFSSGTATITDGEGIDESDKDTNQVLIEQTLATANDLAVGDTFTITSSEDEETTYELTVKGIYESSASSNSMGMQFSMMNPSNTLYTSYTLANELNGTAEDNTIDSAVYTLADPENMDDFLAKAKKLIDTDTFSLQSNDAAYQSMLEPLNNVASFSKNVVLLVAVAGIIILTLIIMITIRERRHELGVLLSLGESRIKIILQLFTEVALCMILALGVAAVSGNVVANVVGQQLLEQQTNSDQNTQTNDAKSQRPDGENPGGRGGQMGAPGSNSNPFAVSDEVSELSINVTPTQIGFLALVALGISLLSVCLASIGILRLNPRKILLN</sequence>
<comment type="caution">
    <text evidence="9">The sequence shown here is derived from an EMBL/GenBank/DDBJ whole genome shotgun (WGS) entry which is preliminary data.</text>
</comment>
<dbReference type="AlphaFoldDB" id="A0A510WE57"/>
<evidence type="ECO:0000256" key="5">
    <source>
        <dbReference type="ARBA" id="ARBA00023136"/>
    </source>
</evidence>
<evidence type="ECO:0000256" key="2">
    <source>
        <dbReference type="ARBA" id="ARBA00022475"/>
    </source>
</evidence>
<accession>A0A510WE57</accession>
<dbReference type="Pfam" id="PF02687">
    <property type="entry name" value="FtsX"/>
    <property type="match status" value="1"/>
</dbReference>
<feature type="compositionally biased region" description="Gly residues" evidence="6">
    <location>
        <begin position="436"/>
        <end position="445"/>
    </location>
</feature>
<evidence type="ECO:0000256" key="7">
    <source>
        <dbReference type="SAM" id="Phobius"/>
    </source>
</evidence>
<dbReference type="OrthoDB" id="9812886at2"/>
<feature type="domain" description="ABC3 transporter permease C-terminal" evidence="8">
    <location>
        <begin position="338"/>
        <end position="499"/>
    </location>
</feature>
<feature type="region of interest" description="Disordered" evidence="6">
    <location>
        <begin position="414"/>
        <end position="451"/>
    </location>
</feature>
<evidence type="ECO:0000256" key="1">
    <source>
        <dbReference type="ARBA" id="ARBA00004651"/>
    </source>
</evidence>
<feature type="compositionally biased region" description="Polar residues" evidence="6">
    <location>
        <begin position="73"/>
        <end position="83"/>
    </location>
</feature>
<keyword evidence="3 7" id="KW-0812">Transmembrane</keyword>
<dbReference type="EMBL" id="BJUG01000009">
    <property type="protein sequence ID" value="GEK37463.1"/>
    <property type="molecule type" value="Genomic_DNA"/>
</dbReference>
<feature type="transmembrane region" description="Helical" evidence="7">
    <location>
        <begin position="472"/>
        <end position="495"/>
    </location>
</feature>
<feature type="transmembrane region" description="Helical" evidence="7">
    <location>
        <begin position="377"/>
        <end position="398"/>
    </location>
</feature>
<feature type="compositionally biased region" description="Low complexity" evidence="6">
    <location>
        <begin position="414"/>
        <end position="426"/>
    </location>
</feature>
<evidence type="ECO:0000313" key="10">
    <source>
        <dbReference type="Proteomes" id="UP000321361"/>
    </source>
</evidence>
<name>A0A510WE57_ENTTH</name>
<feature type="compositionally biased region" description="Gly residues" evidence="6">
    <location>
        <begin position="151"/>
        <end position="160"/>
    </location>
</feature>
<dbReference type="InterPro" id="IPR050250">
    <property type="entry name" value="Macrolide_Exporter_MacB"/>
</dbReference>
<dbReference type="GO" id="GO:0005886">
    <property type="term" value="C:plasma membrane"/>
    <property type="evidence" value="ECO:0007669"/>
    <property type="project" value="UniProtKB-SubCell"/>
</dbReference>
<protein>
    <submittedName>
        <fullName evidence="9">ABC transporter permease</fullName>
    </submittedName>
</protein>
<keyword evidence="5 7" id="KW-0472">Membrane</keyword>
<proteinExistence type="predicted"/>
<dbReference type="PANTHER" id="PTHR30572:SF9">
    <property type="entry name" value="ABC TRANSPORTER PERMEASE PROTEIN"/>
    <property type="match status" value="1"/>
</dbReference>
<organism evidence="9 10">
    <name type="scientific">Enterococcus thailandicus</name>
    <dbReference type="NCBI Taxonomy" id="417368"/>
    <lineage>
        <taxon>Bacteria</taxon>
        <taxon>Bacillati</taxon>
        <taxon>Bacillota</taxon>
        <taxon>Bacilli</taxon>
        <taxon>Lactobacillales</taxon>
        <taxon>Enterococcaceae</taxon>
        <taxon>Enterococcus</taxon>
    </lineage>
</organism>
<evidence type="ECO:0000256" key="3">
    <source>
        <dbReference type="ARBA" id="ARBA00022692"/>
    </source>
</evidence>
<keyword evidence="4 7" id="KW-1133">Transmembrane helix</keyword>
<evidence type="ECO:0000256" key="4">
    <source>
        <dbReference type="ARBA" id="ARBA00022989"/>
    </source>
</evidence>
<feature type="compositionally biased region" description="Low complexity" evidence="6">
    <location>
        <begin position="131"/>
        <end position="150"/>
    </location>
</feature>
<feature type="transmembrane region" description="Helical" evidence="7">
    <location>
        <begin position="337"/>
        <end position="357"/>
    </location>
</feature>
<keyword evidence="2" id="KW-1003">Cell membrane</keyword>
<evidence type="ECO:0000313" key="9">
    <source>
        <dbReference type="EMBL" id="GEK37463.1"/>
    </source>
</evidence>
<dbReference type="InterPro" id="IPR003838">
    <property type="entry name" value="ABC3_permease_C"/>
</dbReference>
<gene>
    <name evidence="9" type="ORF">ETH01_17500</name>
</gene>